<dbReference type="InterPro" id="IPR016032">
    <property type="entry name" value="Sig_transdc_resp-reg_C-effctor"/>
</dbReference>
<organism evidence="2 3">
    <name type="scientific">Pelotomaculum schinkii</name>
    <dbReference type="NCBI Taxonomy" id="78350"/>
    <lineage>
        <taxon>Bacteria</taxon>
        <taxon>Bacillati</taxon>
        <taxon>Bacillota</taxon>
        <taxon>Clostridia</taxon>
        <taxon>Eubacteriales</taxon>
        <taxon>Desulfotomaculaceae</taxon>
        <taxon>Pelotomaculum</taxon>
    </lineage>
</organism>
<gene>
    <name evidence="2" type="ORF">Psch_01946</name>
</gene>
<dbReference type="InterPro" id="IPR036388">
    <property type="entry name" value="WH-like_DNA-bd_sf"/>
</dbReference>
<dbReference type="Pfam" id="PF08281">
    <property type="entry name" value="Sigma70_r4_2"/>
    <property type="match status" value="1"/>
</dbReference>
<keyword evidence="3" id="KW-1185">Reference proteome</keyword>
<dbReference type="EMBL" id="QFGA01000001">
    <property type="protein sequence ID" value="TEB08383.1"/>
    <property type="molecule type" value="Genomic_DNA"/>
</dbReference>
<dbReference type="GO" id="GO:0003677">
    <property type="term" value="F:DNA binding"/>
    <property type="evidence" value="ECO:0007669"/>
    <property type="project" value="InterPro"/>
</dbReference>
<dbReference type="RefSeq" id="WP_134217178.1">
    <property type="nucleotide sequence ID" value="NZ_QFGA01000001.1"/>
</dbReference>
<accession>A0A4Y7RHW1</accession>
<dbReference type="GO" id="GO:0016987">
    <property type="term" value="F:sigma factor activity"/>
    <property type="evidence" value="ECO:0007669"/>
    <property type="project" value="InterPro"/>
</dbReference>
<name>A0A4Y7RHW1_9FIRM</name>
<comment type="caution">
    <text evidence="2">The sequence shown here is derived from an EMBL/GenBank/DDBJ whole genome shotgun (WGS) entry which is preliminary data.</text>
</comment>
<dbReference type="Proteomes" id="UP000298324">
    <property type="component" value="Unassembled WGS sequence"/>
</dbReference>
<dbReference type="AlphaFoldDB" id="A0A4Y7RHW1"/>
<dbReference type="GO" id="GO:0006352">
    <property type="term" value="P:DNA-templated transcription initiation"/>
    <property type="evidence" value="ECO:0007669"/>
    <property type="project" value="InterPro"/>
</dbReference>
<evidence type="ECO:0000313" key="2">
    <source>
        <dbReference type="EMBL" id="TEB08383.1"/>
    </source>
</evidence>
<sequence length="78" mass="8797">MQIEIRGAERLSFRERQVVTLKEMGYSADHIAKQLRLSPSTVATLYNRARTKGYEVVIVIPGNNLGIFGSDEEEEDKA</sequence>
<dbReference type="InterPro" id="IPR013249">
    <property type="entry name" value="RNA_pol_sigma70_r4_t2"/>
</dbReference>
<dbReference type="PROSITE" id="PS00622">
    <property type="entry name" value="HTH_LUXR_1"/>
    <property type="match status" value="1"/>
</dbReference>
<protein>
    <submittedName>
        <fullName evidence="2">Sigma-70, region 4</fullName>
    </submittedName>
</protein>
<reference evidence="2 3" key="1">
    <citation type="journal article" date="2018" name="Environ. Microbiol.">
        <title>Novel energy conservation strategies and behaviour of Pelotomaculum schinkii driving syntrophic propionate catabolism.</title>
        <authorList>
            <person name="Hidalgo-Ahumada C.A.P."/>
            <person name="Nobu M.K."/>
            <person name="Narihiro T."/>
            <person name="Tamaki H."/>
            <person name="Liu W.T."/>
            <person name="Kamagata Y."/>
            <person name="Stams A.J.M."/>
            <person name="Imachi H."/>
            <person name="Sousa D.Z."/>
        </authorList>
    </citation>
    <scope>NUCLEOTIDE SEQUENCE [LARGE SCALE GENOMIC DNA]</scope>
    <source>
        <strain evidence="2 3">HH</strain>
    </source>
</reference>
<dbReference type="Gene3D" id="1.10.10.10">
    <property type="entry name" value="Winged helix-like DNA-binding domain superfamily/Winged helix DNA-binding domain"/>
    <property type="match status" value="1"/>
</dbReference>
<dbReference type="InterPro" id="IPR000792">
    <property type="entry name" value="Tscrpt_reg_LuxR_C"/>
</dbReference>
<dbReference type="SUPFAM" id="SSF46894">
    <property type="entry name" value="C-terminal effector domain of the bipartite response regulators"/>
    <property type="match status" value="1"/>
</dbReference>
<evidence type="ECO:0000259" key="1">
    <source>
        <dbReference type="PROSITE" id="PS00622"/>
    </source>
</evidence>
<evidence type="ECO:0000313" key="3">
    <source>
        <dbReference type="Proteomes" id="UP000298324"/>
    </source>
</evidence>
<proteinExistence type="predicted"/>
<feature type="domain" description="HTH luxR-type" evidence="1">
    <location>
        <begin position="25"/>
        <end position="52"/>
    </location>
</feature>